<evidence type="ECO:0000313" key="2">
    <source>
        <dbReference type="EMBL" id="CAF0919171.1"/>
    </source>
</evidence>
<feature type="coiled-coil region" evidence="1">
    <location>
        <begin position="229"/>
        <end position="256"/>
    </location>
</feature>
<evidence type="ECO:0000313" key="4">
    <source>
        <dbReference type="Proteomes" id="UP000663854"/>
    </source>
</evidence>
<dbReference type="AlphaFoldDB" id="A0A814AVI7"/>
<dbReference type="EMBL" id="CAJNOH010000163">
    <property type="protein sequence ID" value="CAF0919171.1"/>
    <property type="molecule type" value="Genomic_DNA"/>
</dbReference>
<evidence type="ECO:0000313" key="3">
    <source>
        <dbReference type="EMBL" id="CAF1016272.1"/>
    </source>
</evidence>
<reference evidence="2" key="1">
    <citation type="submission" date="2021-02" db="EMBL/GenBank/DDBJ databases">
        <authorList>
            <person name="Nowell W R."/>
        </authorList>
    </citation>
    <scope>NUCLEOTIDE SEQUENCE</scope>
</reference>
<protein>
    <submittedName>
        <fullName evidence="2">Uncharacterized protein</fullName>
    </submittedName>
</protein>
<feature type="coiled-coil region" evidence="1">
    <location>
        <begin position="108"/>
        <end position="146"/>
    </location>
</feature>
<evidence type="ECO:0000256" key="1">
    <source>
        <dbReference type="SAM" id="Coils"/>
    </source>
</evidence>
<name>A0A814AVI7_9BILA</name>
<sequence length="345" mass="41369">MSQAHYEANRLSSERPYTMSSSRKCLLPFRMRRPQTAPDIKISHRFSHPNEDIVRQITHEHVLAIGDRLLTQIQRNNENRIQQTYQQLIEAERIRMENEHRKKSDEITQKWQAELEEEKVKLQKELDEGFINMERTRRERNQVEEQALIRRMKDECDQALARQWKHANEQLSLAVKQGEDRLRVLLELKYLEEKEQFAQELIAKKDGEYAEQELKAVEKVKVELTKEHNQDIKIIKERHSQEIAELKNKLKLTEERFRREFSLRSRLESDFRLLQTDYKRFMDNSNVFHSDYMLKLCHIGEQIGDAKFEQVLDRILAESNIQHIPSQSVKTQIHKSKHSLKLHDK</sequence>
<comment type="caution">
    <text evidence="2">The sequence shown here is derived from an EMBL/GenBank/DDBJ whole genome shotgun (WGS) entry which is preliminary data.</text>
</comment>
<gene>
    <name evidence="3" type="ORF">JXQ802_LOCUS14921</name>
    <name evidence="2" type="ORF">PYM288_LOCUS10431</name>
</gene>
<proteinExistence type="predicted"/>
<dbReference type="Proteomes" id="UP000663870">
    <property type="component" value="Unassembled WGS sequence"/>
</dbReference>
<evidence type="ECO:0000313" key="5">
    <source>
        <dbReference type="Proteomes" id="UP000663870"/>
    </source>
</evidence>
<keyword evidence="5" id="KW-1185">Reference proteome</keyword>
<dbReference type="EMBL" id="CAJNOL010000340">
    <property type="protein sequence ID" value="CAF1016272.1"/>
    <property type="molecule type" value="Genomic_DNA"/>
</dbReference>
<keyword evidence="1" id="KW-0175">Coiled coil</keyword>
<dbReference type="Proteomes" id="UP000663854">
    <property type="component" value="Unassembled WGS sequence"/>
</dbReference>
<organism evidence="2 4">
    <name type="scientific">Rotaria sordida</name>
    <dbReference type="NCBI Taxonomy" id="392033"/>
    <lineage>
        <taxon>Eukaryota</taxon>
        <taxon>Metazoa</taxon>
        <taxon>Spiralia</taxon>
        <taxon>Gnathifera</taxon>
        <taxon>Rotifera</taxon>
        <taxon>Eurotatoria</taxon>
        <taxon>Bdelloidea</taxon>
        <taxon>Philodinida</taxon>
        <taxon>Philodinidae</taxon>
        <taxon>Rotaria</taxon>
    </lineage>
</organism>
<accession>A0A814AVI7</accession>